<proteinExistence type="predicted"/>
<keyword evidence="3" id="KW-1185">Reference proteome</keyword>
<reference evidence="2 3" key="1">
    <citation type="submission" date="2024-04" db="EMBL/GenBank/DDBJ databases">
        <title>Genome assembly C_amara_ONT_v2.</title>
        <authorList>
            <person name="Yant L."/>
            <person name="Moore C."/>
            <person name="Slenker M."/>
        </authorList>
    </citation>
    <scope>NUCLEOTIDE SEQUENCE [LARGE SCALE GENOMIC DNA]</scope>
    <source>
        <tissue evidence="2">Leaf</tissue>
    </source>
</reference>
<protein>
    <submittedName>
        <fullName evidence="2">Uncharacterized protein</fullName>
    </submittedName>
</protein>
<feature type="region of interest" description="Disordered" evidence="1">
    <location>
        <begin position="16"/>
        <end position="75"/>
    </location>
</feature>
<gene>
    <name evidence="2" type="ORF">V5N11_021265</name>
</gene>
<dbReference type="AlphaFoldDB" id="A0ABD1BGQ2"/>
<dbReference type="PANTHER" id="PTHR36801">
    <property type="entry name" value="OS06G0150200 PROTEIN"/>
    <property type="match status" value="1"/>
</dbReference>
<sequence length="205" mass="23220">MASFIAIFTGLCGLKKKSQSSSLETTKREETSDDLHNKEHDDLQNKDSDDRDTNASDDDNINANPELSLPPARKAALQGTYSCNNMVIRKSMSTKKKLSASLTIQMPRSLSVAMKRDKEEDKFVKKKKMKAEKSILVRPIILGEKCRVLDEEEGDEDHKQRMPKHRIYHPRSLSSISISRTNSNIDANVIPVNETSEDLMNKEEK</sequence>
<evidence type="ECO:0000313" key="3">
    <source>
        <dbReference type="Proteomes" id="UP001558713"/>
    </source>
</evidence>
<evidence type="ECO:0000313" key="2">
    <source>
        <dbReference type="EMBL" id="KAL1212710.1"/>
    </source>
</evidence>
<comment type="caution">
    <text evidence="2">The sequence shown here is derived from an EMBL/GenBank/DDBJ whole genome shotgun (WGS) entry which is preliminary data.</text>
</comment>
<feature type="compositionally biased region" description="Basic and acidic residues" evidence="1">
    <location>
        <begin position="25"/>
        <end position="54"/>
    </location>
</feature>
<evidence type="ECO:0000256" key="1">
    <source>
        <dbReference type="SAM" id="MobiDB-lite"/>
    </source>
</evidence>
<dbReference type="Proteomes" id="UP001558713">
    <property type="component" value="Unassembled WGS sequence"/>
</dbReference>
<dbReference type="PANTHER" id="PTHR36801:SF3">
    <property type="entry name" value="OS06G0150300 PROTEIN"/>
    <property type="match status" value="1"/>
</dbReference>
<dbReference type="EMBL" id="JBANAX010000362">
    <property type="protein sequence ID" value="KAL1212710.1"/>
    <property type="molecule type" value="Genomic_DNA"/>
</dbReference>
<organism evidence="2 3">
    <name type="scientific">Cardamine amara subsp. amara</name>
    <dbReference type="NCBI Taxonomy" id="228776"/>
    <lineage>
        <taxon>Eukaryota</taxon>
        <taxon>Viridiplantae</taxon>
        <taxon>Streptophyta</taxon>
        <taxon>Embryophyta</taxon>
        <taxon>Tracheophyta</taxon>
        <taxon>Spermatophyta</taxon>
        <taxon>Magnoliopsida</taxon>
        <taxon>eudicotyledons</taxon>
        <taxon>Gunneridae</taxon>
        <taxon>Pentapetalae</taxon>
        <taxon>rosids</taxon>
        <taxon>malvids</taxon>
        <taxon>Brassicales</taxon>
        <taxon>Brassicaceae</taxon>
        <taxon>Cardamineae</taxon>
        <taxon>Cardamine</taxon>
    </lineage>
</organism>
<accession>A0ABD1BGQ2</accession>
<name>A0ABD1BGQ2_CARAN</name>